<comment type="caution">
    <text evidence="7">The sequence shown here is derived from an EMBL/GenBank/DDBJ whole genome shotgun (WGS) entry which is preliminary data.</text>
</comment>
<keyword evidence="4 7" id="KW-0418">Kinase</keyword>
<evidence type="ECO:0000259" key="6">
    <source>
        <dbReference type="Pfam" id="PF00288"/>
    </source>
</evidence>
<dbReference type="InterPro" id="IPR014721">
    <property type="entry name" value="Ribsml_uS5_D2-typ_fold_subgr"/>
</dbReference>
<feature type="non-terminal residue" evidence="7">
    <location>
        <position position="272"/>
    </location>
</feature>
<evidence type="ECO:0000313" key="8">
    <source>
        <dbReference type="Proteomes" id="UP000242972"/>
    </source>
</evidence>
<dbReference type="InterPro" id="IPR036554">
    <property type="entry name" value="GHMP_kinase_C_sf"/>
</dbReference>
<dbReference type="InterPro" id="IPR020568">
    <property type="entry name" value="Ribosomal_Su5_D2-typ_SF"/>
</dbReference>
<dbReference type="Pfam" id="PF00288">
    <property type="entry name" value="GHMP_kinases_N"/>
    <property type="match status" value="1"/>
</dbReference>
<sequence>MRAGAKINIGLWVGPRTASGYHPIDTILHSVALADEIVIVPHHRFRLVVPGHPELETESNLIQRAYGWLLSQNLPVPPVEVTLHKRIPVGAGLGGGSSDGAALLRWAQSVGIHWGTMPAELGMDTPFFLQEGAARATGFGNQYQSLPAWPNLGVLLMNPGFAVSTKMVYQAYDIMDNQEECSIDGVVTAWGRQRIPDPICNVLEPAAWRVAPALKDFRDAVSRWLSPFSCFMSGSGGTYFSLGMDPDQIAWYREKLVINQVPWVVATQLSEP</sequence>
<keyword evidence="5" id="KW-0067">ATP-binding</keyword>
<evidence type="ECO:0000313" key="7">
    <source>
        <dbReference type="EMBL" id="PSR28829.1"/>
    </source>
</evidence>
<dbReference type="PANTHER" id="PTHR43527">
    <property type="entry name" value="4-DIPHOSPHOCYTIDYL-2-C-METHYL-D-ERYTHRITOL KINASE, CHLOROPLASTIC"/>
    <property type="match status" value="1"/>
</dbReference>
<dbReference type="Gene3D" id="3.30.230.10">
    <property type="match status" value="1"/>
</dbReference>
<dbReference type="GO" id="GO:0050515">
    <property type="term" value="F:4-(cytidine 5'-diphospho)-2-C-methyl-D-erythritol kinase activity"/>
    <property type="evidence" value="ECO:0007669"/>
    <property type="project" value="InterPro"/>
</dbReference>
<keyword evidence="2" id="KW-0808">Transferase</keyword>
<dbReference type="Proteomes" id="UP000242972">
    <property type="component" value="Unassembled WGS sequence"/>
</dbReference>
<dbReference type="GO" id="GO:0005524">
    <property type="term" value="F:ATP binding"/>
    <property type="evidence" value="ECO:0007669"/>
    <property type="project" value="UniProtKB-KW"/>
</dbReference>
<evidence type="ECO:0000256" key="2">
    <source>
        <dbReference type="ARBA" id="ARBA00022679"/>
    </source>
</evidence>
<dbReference type="PIRSF" id="PIRSF010376">
    <property type="entry name" value="IspE"/>
    <property type="match status" value="1"/>
</dbReference>
<dbReference type="SUPFAM" id="SSF55060">
    <property type="entry name" value="GHMP Kinase, C-terminal domain"/>
    <property type="match status" value="1"/>
</dbReference>
<dbReference type="AlphaFoldDB" id="A0A2T2X2X4"/>
<dbReference type="InterPro" id="IPR006204">
    <property type="entry name" value="GHMP_kinase_N_dom"/>
</dbReference>
<name>A0A2T2X2X4_9FIRM</name>
<dbReference type="EMBL" id="PXYW01000094">
    <property type="protein sequence ID" value="PSR28829.1"/>
    <property type="molecule type" value="Genomic_DNA"/>
</dbReference>
<evidence type="ECO:0000256" key="4">
    <source>
        <dbReference type="ARBA" id="ARBA00022777"/>
    </source>
</evidence>
<evidence type="ECO:0000256" key="3">
    <source>
        <dbReference type="ARBA" id="ARBA00022741"/>
    </source>
</evidence>
<gene>
    <name evidence="7" type="ORF">C7B46_18850</name>
</gene>
<reference evidence="7 8" key="1">
    <citation type="journal article" date="2014" name="BMC Genomics">
        <title>Comparison of environmental and isolate Sulfobacillus genomes reveals diverse carbon, sulfur, nitrogen, and hydrogen metabolisms.</title>
        <authorList>
            <person name="Justice N.B."/>
            <person name="Norman A."/>
            <person name="Brown C.T."/>
            <person name="Singh A."/>
            <person name="Thomas B.C."/>
            <person name="Banfield J.F."/>
        </authorList>
    </citation>
    <scope>NUCLEOTIDE SEQUENCE [LARGE SCALE GENOMIC DNA]</scope>
    <source>
        <strain evidence="7">AMDSBA4</strain>
    </source>
</reference>
<dbReference type="PANTHER" id="PTHR43527:SF2">
    <property type="entry name" value="4-DIPHOSPHOCYTIDYL-2-C-METHYL-D-ERYTHRITOL KINASE, CHLOROPLASTIC"/>
    <property type="match status" value="1"/>
</dbReference>
<dbReference type="GO" id="GO:0016114">
    <property type="term" value="P:terpenoid biosynthetic process"/>
    <property type="evidence" value="ECO:0007669"/>
    <property type="project" value="InterPro"/>
</dbReference>
<dbReference type="HAMAP" id="MF_00061">
    <property type="entry name" value="IspE"/>
    <property type="match status" value="1"/>
</dbReference>
<evidence type="ECO:0000256" key="1">
    <source>
        <dbReference type="ARBA" id="ARBA00017473"/>
    </source>
</evidence>
<organism evidence="7 8">
    <name type="scientific">Sulfobacillus benefaciens</name>
    <dbReference type="NCBI Taxonomy" id="453960"/>
    <lineage>
        <taxon>Bacteria</taxon>
        <taxon>Bacillati</taxon>
        <taxon>Bacillota</taxon>
        <taxon>Clostridia</taxon>
        <taxon>Eubacteriales</taxon>
        <taxon>Clostridiales Family XVII. Incertae Sedis</taxon>
        <taxon>Sulfobacillus</taxon>
    </lineage>
</organism>
<proteinExistence type="inferred from homology"/>
<dbReference type="Gene3D" id="3.30.70.890">
    <property type="entry name" value="GHMP kinase, C-terminal domain"/>
    <property type="match status" value="1"/>
</dbReference>
<accession>A0A2T2X2X4</accession>
<dbReference type="InterPro" id="IPR004424">
    <property type="entry name" value="IspE"/>
</dbReference>
<feature type="domain" description="GHMP kinase N-terminal" evidence="6">
    <location>
        <begin position="60"/>
        <end position="109"/>
    </location>
</feature>
<protein>
    <recommendedName>
        <fullName evidence="1">4-diphosphocytidyl-2-C-methyl-D-erythritol kinase</fullName>
    </recommendedName>
</protein>
<keyword evidence="3" id="KW-0547">Nucleotide-binding</keyword>
<evidence type="ECO:0000256" key="5">
    <source>
        <dbReference type="ARBA" id="ARBA00022840"/>
    </source>
</evidence>
<dbReference type="SUPFAM" id="SSF54211">
    <property type="entry name" value="Ribosomal protein S5 domain 2-like"/>
    <property type="match status" value="1"/>
</dbReference>